<dbReference type="GO" id="GO:0008422">
    <property type="term" value="F:beta-glucosidase activity"/>
    <property type="evidence" value="ECO:0007669"/>
    <property type="project" value="TreeGrafter"/>
</dbReference>
<dbReference type="OrthoDB" id="65569at2759"/>
<evidence type="ECO:0000256" key="4">
    <source>
        <dbReference type="ARBA" id="ARBA00023180"/>
    </source>
</evidence>
<gene>
    <name evidence="8" type="ORF">PPYR_02000</name>
</gene>
<dbReference type="FunCoup" id="A0A5N4B6N8">
    <property type="interactions" value="3"/>
</dbReference>
<evidence type="ECO:0000256" key="3">
    <source>
        <dbReference type="ARBA" id="ARBA00022801"/>
    </source>
</evidence>
<evidence type="ECO:0000313" key="8">
    <source>
        <dbReference type="EMBL" id="KAB0805030.1"/>
    </source>
</evidence>
<evidence type="ECO:0008006" key="10">
    <source>
        <dbReference type="Google" id="ProtNLM"/>
    </source>
</evidence>
<keyword evidence="5" id="KW-0326">Glycosidase</keyword>
<dbReference type="GO" id="GO:0005975">
    <property type="term" value="P:carbohydrate metabolic process"/>
    <property type="evidence" value="ECO:0007669"/>
    <property type="project" value="InterPro"/>
</dbReference>
<sequence>MRLVLVAIFFYISFVPVKAIFRPAVISNRRLPNDFMIGCATSAYQVEGGWNEDGKGENMWDRFTHAHPENISDQSNGDIACDSYHRIKEDVEMIKAVGFHHYRFSVSWSRILPNGFANVVNMKGVEYYNRLIDELIANGITPIITIYHFDLPEVLQELGGWTNGLIVDWFEDYARVVYRSFGDRVKLWITINEPKQICHYGYGDGMLAPFLKSSGIGEYICARNVLLAHAKAYHLYKNEFESIQKGRVSLTIECTWKESGSNSTADKKAAARDRQFDFGLYTHPIYSYQGDFPAVVKHAVKERSILEGFPQSRLPFLTSKEVNYIRGTYDFFGLNYYTTQYVVDAPAPHIGMPSMDNDVGVSRYSDPKWFVGTFEYFKSVPWGFRNLLNYIKLNYRNPEIFVTEIGIPVEENFANYENIKFHNDHLNALLDAVQIDKVKVKAYTVWSLMDNFEWAKGYTVRFGMYYVDFEDPERKRTPKLSYQFFKNLIKSRTVTNKLDQRFVKH</sequence>
<evidence type="ECO:0000256" key="2">
    <source>
        <dbReference type="ARBA" id="ARBA00011738"/>
    </source>
</evidence>
<dbReference type="PRINTS" id="PR00131">
    <property type="entry name" value="GLHYDRLASE1"/>
</dbReference>
<organism evidence="8 9">
    <name type="scientific">Photinus pyralis</name>
    <name type="common">Common eastern firefly</name>
    <name type="synonym">Lampyris pyralis</name>
    <dbReference type="NCBI Taxonomy" id="7054"/>
    <lineage>
        <taxon>Eukaryota</taxon>
        <taxon>Metazoa</taxon>
        <taxon>Ecdysozoa</taxon>
        <taxon>Arthropoda</taxon>
        <taxon>Hexapoda</taxon>
        <taxon>Insecta</taxon>
        <taxon>Pterygota</taxon>
        <taxon>Neoptera</taxon>
        <taxon>Endopterygota</taxon>
        <taxon>Coleoptera</taxon>
        <taxon>Polyphaga</taxon>
        <taxon>Elateriformia</taxon>
        <taxon>Elateroidea</taxon>
        <taxon>Lampyridae</taxon>
        <taxon>Lampyrinae</taxon>
        <taxon>Photinus</taxon>
    </lineage>
</organism>
<dbReference type="InterPro" id="IPR001360">
    <property type="entry name" value="Glyco_hydro_1"/>
</dbReference>
<evidence type="ECO:0000256" key="7">
    <source>
        <dbReference type="SAM" id="SignalP"/>
    </source>
</evidence>
<dbReference type="InterPro" id="IPR017853">
    <property type="entry name" value="GH"/>
</dbReference>
<name>A0A5N4B6N8_PHOPY</name>
<comment type="subunit">
    <text evidence="2">Homodimer.</text>
</comment>
<keyword evidence="9" id="KW-1185">Reference proteome</keyword>
<proteinExistence type="inferred from homology"/>
<feature type="signal peptide" evidence="7">
    <location>
        <begin position="1"/>
        <end position="19"/>
    </location>
</feature>
<keyword evidence="4" id="KW-0325">Glycoprotein</keyword>
<dbReference type="SUPFAM" id="SSF51445">
    <property type="entry name" value="(Trans)glycosidases"/>
    <property type="match status" value="1"/>
</dbReference>
<accession>A0A5N4B6N8</accession>
<dbReference type="InParanoid" id="A0A5N4B6N8"/>
<comment type="similarity">
    <text evidence="1 6">Belongs to the glycosyl hydrolase 1 family.</text>
</comment>
<protein>
    <recommendedName>
        <fullName evidence="10">Myrosinase 1-like</fullName>
    </recommendedName>
</protein>
<dbReference type="PANTHER" id="PTHR10353:SF36">
    <property type="entry name" value="LP05116P"/>
    <property type="match status" value="1"/>
</dbReference>
<evidence type="ECO:0000256" key="1">
    <source>
        <dbReference type="ARBA" id="ARBA00010838"/>
    </source>
</evidence>
<dbReference type="Gene3D" id="3.20.20.80">
    <property type="entry name" value="Glycosidases"/>
    <property type="match status" value="1"/>
</dbReference>
<keyword evidence="3" id="KW-0378">Hydrolase</keyword>
<evidence type="ECO:0000256" key="5">
    <source>
        <dbReference type="ARBA" id="ARBA00023295"/>
    </source>
</evidence>
<evidence type="ECO:0000256" key="6">
    <source>
        <dbReference type="RuleBase" id="RU003690"/>
    </source>
</evidence>
<dbReference type="AlphaFoldDB" id="A0A5N4B6N8"/>
<dbReference type="FunFam" id="3.20.20.80:FF:000013">
    <property type="entry name" value="lactase-phlorizin hydrolase"/>
    <property type="match status" value="1"/>
</dbReference>
<dbReference type="EMBL" id="VVIM01000001">
    <property type="protein sequence ID" value="KAB0805030.1"/>
    <property type="molecule type" value="Genomic_DNA"/>
</dbReference>
<evidence type="ECO:0000313" key="9">
    <source>
        <dbReference type="Proteomes" id="UP000327044"/>
    </source>
</evidence>
<feature type="chain" id="PRO_5024403673" description="Myrosinase 1-like" evidence="7">
    <location>
        <begin position="20"/>
        <end position="505"/>
    </location>
</feature>
<dbReference type="Proteomes" id="UP000327044">
    <property type="component" value="Unassembled WGS sequence"/>
</dbReference>
<reference evidence="8 9" key="1">
    <citation type="journal article" date="2018" name="Elife">
        <title>Firefly genomes illuminate parallel origins of bioluminescence in beetles.</title>
        <authorList>
            <person name="Fallon T.R."/>
            <person name="Lower S.E."/>
            <person name="Chang C.H."/>
            <person name="Bessho-Uehara M."/>
            <person name="Martin G.J."/>
            <person name="Bewick A.J."/>
            <person name="Behringer M."/>
            <person name="Debat H.J."/>
            <person name="Wong I."/>
            <person name="Day J.C."/>
            <person name="Suvorov A."/>
            <person name="Silva C.J."/>
            <person name="Stanger-Hall K.F."/>
            <person name="Hall D.W."/>
            <person name="Schmitz R.J."/>
            <person name="Nelson D.R."/>
            <person name="Lewis S.M."/>
            <person name="Shigenobu S."/>
            <person name="Bybee S.M."/>
            <person name="Larracuente A.M."/>
            <person name="Oba Y."/>
            <person name="Weng J.K."/>
        </authorList>
    </citation>
    <scope>NUCLEOTIDE SEQUENCE [LARGE SCALE GENOMIC DNA]</scope>
    <source>
        <strain evidence="8">1611_PpyrPB1</strain>
        <tissue evidence="8">Whole body</tissue>
    </source>
</reference>
<comment type="caution">
    <text evidence="8">The sequence shown here is derived from an EMBL/GenBank/DDBJ whole genome shotgun (WGS) entry which is preliminary data.</text>
</comment>
<dbReference type="PANTHER" id="PTHR10353">
    <property type="entry name" value="GLYCOSYL HYDROLASE"/>
    <property type="match status" value="1"/>
</dbReference>
<dbReference type="Pfam" id="PF00232">
    <property type="entry name" value="Glyco_hydro_1"/>
    <property type="match status" value="1"/>
</dbReference>
<keyword evidence="7" id="KW-0732">Signal</keyword>